<keyword evidence="10" id="KW-0967">Endosome</keyword>
<keyword evidence="16 26" id="KW-0472">Membrane</keyword>
<dbReference type="InterPro" id="IPR027469">
    <property type="entry name" value="Cation_efflux_TMD_sf"/>
</dbReference>
<evidence type="ECO:0000256" key="3">
    <source>
        <dbReference type="ARBA" id="ARBA00004644"/>
    </source>
</evidence>
<feature type="transmembrane region" description="Helical" evidence="26">
    <location>
        <begin position="445"/>
        <end position="468"/>
    </location>
</feature>
<evidence type="ECO:0000256" key="6">
    <source>
        <dbReference type="ARBA" id="ARBA00022449"/>
    </source>
</evidence>
<keyword evidence="15" id="KW-0406">Ion transport</keyword>
<evidence type="ECO:0000256" key="15">
    <source>
        <dbReference type="ARBA" id="ARBA00023065"/>
    </source>
</evidence>
<dbReference type="Pfam" id="PF16916">
    <property type="entry name" value="ZT_dimer"/>
    <property type="match status" value="1"/>
</dbReference>
<evidence type="ECO:0000256" key="8">
    <source>
        <dbReference type="ARBA" id="ARBA00022692"/>
    </source>
</evidence>
<dbReference type="GO" id="GO:0030672">
    <property type="term" value="C:synaptic vesicle membrane"/>
    <property type="evidence" value="ECO:0007669"/>
    <property type="project" value="UniProtKB-SubCell"/>
</dbReference>
<comment type="subcellular location">
    <subcellularLocation>
        <location evidence="3">Cytoplasmic vesicle</location>
        <location evidence="3">Secretory vesicle</location>
        <location evidence="3">Synaptic vesicle membrane</location>
        <topology evidence="3">Multi-pass membrane protein</topology>
    </subcellularLocation>
    <subcellularLocation>
        <location evidence="1">Late endosome membrane</location>
        <topology evidence="1">Multi-pass membrane protein</topology>
    </subcellularLocation>
    <subcellularLocation>
        <location evidence="2">Lysosome membrane</location>
        <topology evidence="2">Multi-pass membrane protein</topology>
    </subcellularLocation>
    <subcellularLocation>
        <location evidence="19">Synapse</location>
        <location evidence="19">Synaptosome</location>
    </subcellularLocation>
</comment>
<feature type="domain" description="Cation efflux protein cytoplasmic" evidence="28">
    <location>
        <begin position="472"/>
        <end position="546"/>
    </location>
</feature>
<evidence type="ECO:0000256" key="9">
    <source>
        <dbReference type="ARBA" id="ARBA00022723"/>
    </source>
</evidence>
<keyword evidence="6" id="KW-0050">Antiport</keyword>
<organism evidence="29 30">
    <name type="scientific">Junco hyemalis</name>
    <name type="common">Dark-eyed junco</name>
    <dbReference type="NCBI Taxonomy" id="40217"/>
    <lineage>
        <taxon>Eukaryota</taxon>
        <taxon>Metazoa</taxon>
        <taxon>Chordata</taxon>
        <taxon>Craniata</taxon>
        <taxon>Vertebrata</taxon>
        <taxon>Euteleostomi</taxon>
        <taxon>Archelosauria</taxon>
        <taxon>Archosauria</taxon>
        <taxon>Dinosauria</taxon>
        <taxon>Saurischia</taxon>
        <taxon>Theropoda</taxon>
        <taxon>Coelurosauria</taxon>
        <taxon>Aves</taxon>
        <taxon>Neognathae</taxon>
        <taxon>Neoaves</taxon>
        <taxon>Telluraves</taxon>
        <taxon>Australaves</taxon>
        <taxon>Passeriformes</taxon>
        <taxon>Passerellidae</taxon>
        <taxon>Junco</taxon>
    </lineage>
</organism>
<dbReference type="InterPro" id="IPR027470">
    <property type="entry name" value="Cation_efflux_CTD"/>
</dbReference>
<dbReference type="NCBIfam" id="TIGR01297">
    <property type="entry name" value="CDF"/>
    <property type="match status" value="1"/>
</dbReference>
<evidence type="ECO:0000256" key="5">
    <source>
        <dbReference type="ARBA" id="ARBA00022448"/>
    </source>
</evidence>
<evidence type="ECO:0000313" key="29">
    <source>
        <dbReference type="Ensembl" id="ENSJHYP00000012911.1"/>
    </source>
</evidence>
<evidence type="ECO:0000256" key="25">
    <source>
        <dbReference type="SAM" id="MobiDB-lite"/>
    </source>
</evidence>
<feature type="transmembrane region" description="Helical" evidence="26">
    <location>
        <begin position="353"/>
        <end position="373"/>
    </location>
</feature>
<keyword evidence="13 26" id="KW-1133">Transmembrane helix</keyword>
<evidence type="ECO:0000256" key="26">
    <source>
        <dbReference type="SAM" id="Phobius"/>
    </source>
</evidence>
<dbReference type="FunFam" id="1.20.1510.10:FF:000002">
    <property type="entry name" value="zinc transporter 3 isoform X1"/>
    <property type="match status" value="1"/>
</dbReference>
<feature type="transmembrane region" description="Helical" evidence="26">
    <location>
        <begin position="251"/>
        <end position="272"/>
    </location>
</feature>
<dbReference type="Gene3D" id="1.20.1510.10">
    <property type="entry name" value="Cation efflux protein transmembrane domain"/>
    <property type="match status" value="1"/>
</dbReference>
<sequence length="562" mass="58933">MPVQPLRLSQPALPPLLSEDGGGTAPKPFLQPGQTLCPALPCAPAPAPRQAIPAVRHDPRRCPLLPSSPRVPPVLRQIPGSVLSSPAGDKRSRRALAPSSFSRESSALTRISGVFSRRSAGPQHPHPPGRPRPEPGAAAPGRGGPATRVWAGPGAESRQGRGSVVPVPAVPVPAVPVPAAPLAPGMEPPTGTESARLVSPRGGRADGSLRLKSLFTGSGDPSAPAAPDPRCRCSPPSPSPGQGRLQARRQLSVACAVCCLFMVGEVIGGYLAHSLAIMTDAAHLLTDVGSMSVSLFSLWVSSRPPTKTMTFGWHRSETLGALASVLSIWVVTAALVYLAAARIISNDYEIESRAMLATSACAVGVNLVMAYILHQSPAGHGHGTGAYEQLESSVCCQPSPVPGSTSVRAAFVHVVGDLLQSVSVLVAATIIYFKPQCKIADPISTLFFSVFVLGSTITILRDVFMVLMEGAPRGLHFDTVKEALLGARGVRGVHDLHLWALTLNHERAPALLLLDAGADTEMVLQEVTARLQSRFGFALCTVQVEQHQEESAGCPHCQDPRT</sequence>
<dbReference type="GO" id="GO:0046872">
    <property type="term" value="F:metal ion binding"/>
    <property type="evidence" value="ECO:0007669"/>
    <property type="project" value="UniProtKB-KW"/>
</dbReference>
<reference evidence="29" key="1">
    <citation type="submission" date="2025-08" db="UniProtKB">
        <authorList>
            <consortium name="Ensembl"/>
        </authorList>
    </citation>
    <scope>IDENTIFICATION</scope>
</reference>
<reference evidence="29" key="2">
    <citation type="submission" date="2025-09" db="UniProtKB">
        <authorList>
            <consortium name="Ensembl"/>
        </authorList>
    </citation>
    <scope>IDENTIFICATION</scope>
</reference>
<evidence type="ECO:0000256" key="16">
    <source>
        <dbReference type="ARBA" id="ARBA00023136"/>
    </source>
</evidence>
<feature type="transmembrane region" description="Helical" evidence="26">
    <location>
        <begin position="321"/>
        <end position="341"/>
    </location>
</feature>
<evidence type="ECO:0000256" key="4">
    <source>
        <dbReference type="ARBA" id="ARBA00008873"/>
    </source>
</evidence>
<comment type="catalytic activity">
    <reaction evidence="24">
        <text>Zn(2+)(in) + 2 H(+)(out) = Zn(2+)(out) + 2 H(+)(in)</text>
        <dbReference type="Rhea" id="RHEA:72627"/>
        <dbReference type="ChEBI" id="CHEBI:15378"/>
        <dbReference type="ChEBI" id="CHEBI:29105"/>
    </reaction>
</comment>
<dbReference type="InterPro" id="IPR050681">
    <property type="entry name" value="CDF/SLC30A"/>
</dbReference>
<keyword evidence="9" id="KW-0479">Metal-binding</keyword>
<evidence type="ECO:0000256" key="1">
    <source>
        <dbReference type="ARBA" id="ARBA00004107"/>
    </source>
</evidence>
<feature type="domain" description="Cation efflux protein transmembrane" evidence="27">
    <location>
        <begin position="253"/>
        <end position="468"/>
    </location>
</feature>
<dbReference type="Proteomes" id="UP000694408">
    <property type="component" value="Unplaced"/>
</dbReference>
<evidence type="ECO:0000256" key="18">
    <source>
        <dbReference type="ARBA" id="ARBA00023329"/>
    </source>
</evidence>
<dbReference type="SUPFAM" id="SSF161111">
    <property type="entry name" value="Cation efflux protein transmembrane domain-like"/>
    <property type="match status" value="1"/>
</dbReference>
<keyword evidence="18" id="KW-0968">Cytoplasmic vesicle</keyword>
<feature type="transmembrane region" description="Helical" evidence="26">
    <location>
        <begin position="410"/>
        <end position="433"/>
    </location>
</feature>
<keyword evidence="11" id="KW-0862">Zinc</keyword>
<feature type="compositionally biased region" description="Polar residues" evidence="25">
    <location>
        <begin position="99"/>
        <end position="109"/>
    </location>
</feature>
<evidence type="ECO:0000256" key="21">
    <source>
        <dbReference type="ARBA" id="ARBA00040652"/>
    </source>
</evidence>
<evidence type="ECO:0000256" key="12">
    <source>
        <dbReference type="ARBA" id="ARBA00022906"/>
    </source>
</evidence>
<evidence type="ECO:0000313" key="30">
    <source>
        <dbReference type="Proteomes" id="UP000694408"/>
    </source>
</evidence>
<evidence type="ECO:0000259" key="28">
    <source>
        <dbReference type="Pfam" id="PF16916"/>
    </source>
</evidence>
<evidence type="ECO:0000259" key="27">
    <source>
        <dbReference type="Pfam" id="PF01545"/>
    </source>
</evidence>
<keyword evidence="7" id="KW-0771">Synaptosome</keyword>
<feature type="region of interest" description="Disordered" evidence="25">
    <location>
        <begin position="181"/>
        <end position="245"/>
    </location>
</feature>
<evidence type="ECO:0000256" key="19">
    <source>
        <dbReference type="ARBA" id="ARBA00034102"/>
    </source>
</evidence>
<evidence type="ECO:0000256" key="17">
    <source>
        <dbReference type="ARBA" id="ARBA00023228"/>
    </source>
</evidence>
<feature type="region of interest" description="Disordered" evidence="25">
    <location>
        <begin position="44"/>
        <end position="164"/>
    </location>
</feature>
<dbReference type="Pfam" id="PF01545">
    <property type="entry name" value="Cation_efflux"/>
    <property type="match status" value="1"/>
</dbReference>
<evidence type="ECO:0000256" key="23">
    <source>
        <dbReference type="ARBA" id="ARBA00042216"/>
    </source>
</evidence>
<dbReference type="PANTHER" id="PTHR11562">
    <property type="entry name" value="CATION EFFLUX PROTEIN/ ZINC TRANSPORTER"/>
    <property type="match status" value="1"/>
</dbReference>
<evidence type="ECO:0000256" key="14">
    <source>
        <dbReference type="ARBA" id="ARBA00023018"/>
    </source>
</evidence>
<dbReference type="GO" id="GO:0005886">
    <property type="term" value="C:plasma membrane"/>
    <property type="evidence" value="ECO:0007669"/>
    <property type="project" value="TreeGrafter"/>
</dbReference>
<name>A0A8C5NNY3_JUNHY</name>
<comment type="function">
    <text evidence="20">Probable proton-coupled zinc ion antiporter mediating the import of zinc from cytoplasm into synaptic vesicles and participating to cellular zinc ion homeostasis in the brain.</text>
</comment>
<dbReference type="GO" id="GO:0031902">
    <property type="term" value="C:late endosome membrane"/>
    <property type="evidence" value="ECO:0007669"/>
    <property type="project" value="UniProtKB-SubCell"/>
</dbReference>
<keyword evidence="14" id="KW-0770">Synapse</keyword>
<feature type="compositionally biased region" description="Low complexity" evidence="25">
    <location>
        <begin position="62"/>
        <end position="76"/>
    </location>
</feature>
<evidence type="ECO:0000256" key="2">
    <source>
        <dbReference type="ARBA" id="ARBA00004155"/>
    </source>
</evidence>
<keyword evidence="5" id="KW-0813">Transport</keyword>
<evidence type="ECO:0000256" key="13">
    <source>
        <dbReference type="ARBA" id="ARBA00022989"/>
    </source>
</evidence>
<keyword evidence="8 26" id="KW-0812">Transmembrane</keyword>
<dbReference type="GO" id="GO:0005765">
    <property type="term" value="C:lysosomal membrane"/>
    <property type="evidence" value="ECO:0007669"/>
    <property type="project" value="UniProtKB-SubCell"/>
</dbReference>
<dbReference type="Ensembl" id="ENSJHYT00000015586.1">
    <property type="protein sequence ID" value="ENSJHYP00000012911.1"/>
    <property type="gene ID" value="ENSJHYG00000009829.1"/>
</dbReference>
<dbReference type="InterPro" id="IPR058533">
    <property type="entry name" value="Cation_efflux_TM"/>
</dbReference>
<evidence type="ECO:0000256" key="10">
    <source>
        <dbReference type="ARBA" id="ARBA00022753"/>
    </source>
</evidence>
<dbReference type="PANTHER" id="PTHR11562:SF30">
    <property type="entry name" value="PROTON-COUPLED ZINC ANTIPORTER SLC30A3-RELATED"/>
    <property type="match status" value="1"/>
</dbReference>
<accession>A0A8C5NNY3</accession>
<evidence type="ECO:0000256" key="22">
    <source>
        <dbReference type="ARBA" id="ARBA00042040"/>
    </source>
</evidence>
<keyword evidence="17" id="KW-0458">Lysosome</keyword>
<dbReference type="GO" id="GO:0015297">
    <property type="term" value="F:antiporter activity"/>
    <property type="evidence" value="ECO:0007669"/>
    <property type="project" value="UniProtKB-KW"/>
</dbReference>
<dbReference type="AlphaFoldDB" id="A0A8C5NNY3"/>
<evidence type="ECO:0000256" key="7">
    <source>
        <dbReference type="ARBA" id="ARBA00022599"/>
    </source>
</evidence>
<feature type="region of interest" description="Disordered" evidence="25">
    <location>
        <begin position="1"/>
        <end position="32"/>
    </location>
</feature>
<evidence type="ECO:0000256" key="11">
    <source>
        <dbReference type="ARBA" id="ARBA00022833"/>
    </source>
</evidence>
<dbReference type="GO" id="GO:0010043">
    <property type="term" value="P:response to zinc ion"/>
    <property type="evidence" value="ECO:0007669"/>
    <property type="project" value="TreeGrafter"/>
</dbReference>
<protein>
    <recommendedName>
        <fullName evidence="21">Probable proton-coupled zinc antiporter SLC30A3</fullName>
    </recommendedName>
    <alternativeName>
        <fullName evidence="23">Solute carrier family 30 member 3</fullName>
    </alternativeName>
    <alternativeName>
        <fullName evidence="22">Zinc transporter 3</fullName>
    </alternativeName>
</protein>
<dbReference type="GO" id="GO:0005385">
    <property type="term" value="F:zinc ion transmembrane transporter activity"/>
    <property type="evidence" value="ECO:0007669"/>
    <property type="project" value="TreeGrafter"/>
</dbReference>
<dbReference type="InterPro" id="IPR002524">
    <property type="entry name" value="Cation_efflux"/>
</dbReference>
<evidence type="ECO:0000256" key="20">
    <source>
        <dbReference type="ARBA" id="ARBA00037129"/>
    </source>
</evidence>
<comment type="similarity">
    <text evidence="4">Belongs to the cation diffusion facilitator (CDF) transporter (TC 2.A.4) family. SLC30A subfamily.</text>
</comment>
<dbReference type="GO" id="GO:0043005">
    <property type="term" value="C:neuron projection"/>
    <property type="evidence" value="ECO:0007669"/>
    <property type="project" value="UniProtKB-KW"/>
</dbReference>
<evidence type="ECO:0000256" key="24">
    <source>
        <dbReference type="ARBA" id="ARBA00048349"/>
    </source>
</evidence>
<proteinExistence type="inferred from homology"/>
<keyword evidence="30" id="KW-1185">Reference proteome</keyword>
<keyword evidence="12" id="KW-0864">Zinc transport</keyword>